<evidence type="ECO:0000313" key="2">
    <source>
        <dbReference type="Proteomes" id="UP000318704"/>
    </source>
</evidence>
<proteinExistence type="predicted"/>
<dbReference type="RefSeq" id="WP_144979808.1">
    <property type="nucleotide sequence ID" value="NZ_CP037920.1"/>
</dbReference>
<dbReference type="Proteomes" id="UP000318704">
    <property type="component" value="Chromosome"/>
</dbReference>
<dbReference type="AlphaFoldDB" id="A0A517VNT7"/>
<gene>
    <name evidence="1" type="ORF">V144x_01150</name>
</gene>
<sequence>MAKCDQGYLCVVCGREVEKIEDSALYLRYIIGEVDEDELNSQPEHHIRCNPILAQFITDDHFEPVFVEGPFDKRELDSSEALLREKLITDGWRRLCEVKSKNITISEFPLKE</sequence>
<protein>
    <submittedName>
        <fullName evidence="1">Uncharacterized protein</fullName>
    </submittedName>
</protein>
<organism evidence="1 2">
    <name type="scientific">Gimesia aquarii</name>
    <dbReference type="NCBI Taxonomy" id="2527964"/>
    <lineage>
        <taxon>Bacteria</taxon>
        <taxon>Pseudomonadati</taxon>
        <taxon>Planctomycetota</taxon>
        <taxon>Planctomycetia</taxon>
        <taxon>Planctomycetales</taxon>
        <taxon>Planctomycetaceae</taxon>
        <taxon>Gimesia</taxon>
    </lineage>
</organism>
<name>A0A517VNT7_9PLAN</name>
<dbReference type="KEGG" id="gaw:V144x_01150"/>
<dbReference type="EMBL" id="CP037920">
    <property type="protein sequence ID" value="QDT94684.1"/>
    <property type="molecule type" value="Genomic_DNA"/>
</dbReference>
<accession>A0A517VNT7</accession>
<evidence type="ECO:0000313" key="1">
    <source>
        <dbReference type="EMBL" id="QDT94684.1"/>
    </source>
</evidence>
<reference evidence="1 2" key="1">
    <citation type="submission" date="2019-03" db="EMBL/GenBank/DDBJ databases">
        <title>Deep-cultivation of Planctomycetes and their phenomic and genomic characterization uncovers novel biology.</title>
        <authorList>
            <person name="Wiegand S."/>
            <person name="Jogler M."/>
            <person name="Boedeker C."/>
            <person name="Pinto D."/>
            <person name="Vollmers J."/>
            <person name="Rivas-Marin E."/>
            <person name="Kohn T."/>
            <person name="Peeters S.H."/>
            <person name="Heuer A."/>
            <person name="Rast P."/>
            <person name="Oberbeckmann S."/>
            <person name="Bunk B."/>
            <person name="Jeske O."/>
            <person name="Meyerdierks A."/>
            <person name="Storesund J.E."/>
            <person name="Kallscheuer N."/>
            <person name="Luecker S."/>
            <person name="Lage O.M."/>
            <person name="Pohl T."/>
            <person name="Merkel B.J."/>
            <person name="Hornburger P."/>
            <person name="Mueller R.-W."/>
            <person name="Bruemmer F."/>
            <person name="Labrenz M."/>
            <person name="Spormann A.M."/>
            <person name="Op den Camp H."/>
            <person name="Overmann J."/>
            <person name="Amann R."/>
            <person name="Jetten M.S.M."/>
            <person name="Mascher T."/>
            <person name="Medema M.H."/>
            <person name="Devos D.P."/>
            <person name="Kaster A.-K."/>
            <person name="Ovreas L."/>
            <person name="Rohde M."/>
            <person name="Galperin M.Y."/>
            <person name="Jogler C."/>
        </authorList>
    </citation>
    <scope>NUCLEOTIDE SEQUENCE [LARGE SCALE GENOMIC DNA]</scope>
    <source>
        <strain evidence="1 2">V144</strain>
    </source>
</reference>